<name>A0AAE9D496_CAEBR</name>
<feature type="transmembrane region" description="Helical" evidence="1">
    <location>
        <begin position="81"/>
        <end position="100"/>
    </location>
</feature>
<dbReference type="FunFam" id="1.20.1070.10:FF:001047">
    <property type="entry name" value="Protein CBG13756"/>
    <property type="match status" value="1"/>
</dbReference>
<keyword evidence="1" id="KW-0472">Membrane</keyword>
<gene>
    <name evidence="2" type="ORF">L3Y34_003042</name>
</gene>
<protein>
    <recommendedName>
        <fullName evidence="4">Seven TM Receptor</fullName>
    </recommendedName>
</protein>
<evidence type="ECO:0008006" key="4">
    <source>
        <dbReference type="Google" id="ProtNLM"/>
    </source>
</evidence>
<keyword evidence="1" id="KW-1133">Transmembrane helix</keyword>
<feature type="transmembrane region" description="Helical" evidence="1">
    <location>
        <begin position="44"/>
        <end position="69"/>
    </location>
</feature>
<dbReference type="Pfam" id="PF10326">
    <property type="entry name" value="7TM_GPCR_Str"/>
    <property type="match status" value="1"/>
</dbReference>
<accession>A0AAE9D496</accession>
<dbReference type="Proteomes" id="UP000827892">
    <property type="component" value="Chromosome IV"/>
</dbReference>
<dbReference type="SUPFAM" id="SSF81321">
    <property type="entry name" value="Family A G protein-coupled receptor-like"/>
    <property type="match status" value="1"/>
</dbReference>
<dbReference type="PANTHER" id="PTHR22943">
    <property type="entry name" value="7-TRANSMEMBRANE DOMAIN RECEPTOR C.ELEGANS"/>
    <property type="match status" value="1"/>
</dbReference>
<dbReference type="InterPro" id="IPR019428">
    <property type="entry name" value="7TM_GPCR_serpentine_rcpt_Str"/>
</dbReference>
<dbReference type="EMBL" id="CP090894">
    <property type="protein sequence ID" value="ULT93284.1"/>
    <property type="molecule type" value="Genomic_DNA"/>
</dbReference>
<dbReference type="Gene3D" id="1.20.1070.10">
    <property type="entry name" value="Rhodopsin 7-helix transmembrane proteins"/>
    <property type="match status" value="1"/>
</dbReference>
<feature type="transmembrane region" description="Helical" evidence="1">
    <location>
        <begin position="161"/>
        <end position="186"/>
    </location>
</feature>
<reference evidence="2 3" key="1">
    <citation type="submission" date="2022-05" db="EMBL/GenBank/DDBJ databases">
        <title>Chromosome-level reference genomes for two strains of Caenorhabditis briggsae: an improved platform for comparative genomics.</title>
        <authorList>
            <person name="Stevens L."/>
            <person name="Andersen E.C."/>
        </authorList>
    </citation>
    <scope>NUCLEOTIDE SEQUENCE [LARGE SCALE GENOMIC DNA]</scope>
    <source>
        <strain evidence="2">QX1410_ONT</strain>
        <tissue evidence="2">Whole-organism</tissue>
    </source>
</reference>
<keyword evidence="1" id="KW-0812">Transmembrane</keyword>
<evidence type="ECO:0000313" key="3">
    <source>
        <dbReference type="Proteomes" id="UP000827892"/>
    </source>
</evidence>
<evidence type="ECO:0000256" key="1">
    <source>
        <dbReference type="SAM" id="Phobius"/>
    </source>
</evidence>
<dbReference type="PANTHER" id="PTHR22943:SF60">
    <property type="entry name" value="SEVEN TM RECEPTOR"/>
    <property type="match status" value="1"/>
</dbReference>
<proteinExistence type="predicted"/>
<dbReference type="AlphaFoldDB" id="A0AAE9D496"/>
<feature type="transmembrane region" description="Helical" evidence="1">
    <location>
        <begin position="198"/>
        <end position="219"/>
    </location>
</feature>
<feature type="transmembrane region" description="Helical" evidence="1">
    <location>
        <begin position="120"/>
        <end position="141"/>
    </location>
</feature>
<sequence>MMLLTCLACSSNCMMFVALAVQFVYRYFAMTKSPKLKLFDSWRMPIWYTAMILISIFFGIIVFICGHLMELERNDGYRNSLYSTFELPLNSTIYYARMTYYTHDPLTNKILLDWCSLGCLFLLFLSITPVCVMFYCGIRTYRLMSKATSQLSNHMKLQKELFQALLIQSTVPCIFLFFPSLIYFIFPLFNLELGLFSNISGITFVIYPIIDPLAVIYVIKHYRCYVFKLFCLSHKITPKLQRDVCIDVAEDEARGNNNTNNNLEMFMSFNSISHE</sequence>
<evidence type="ECO:0000313" key="2">
    <source>
        <dbReference type="EMBL" id="ULT93284.1"/>
    </source>
</evidence>
<organism evidence="2 3">
    <name type="scientific">Caenorhabditis briggsae</name>
    <dbReference type="NCBI Taxonomy" id="6238"/>
    <lineage>
        <taxon>Eukaryota</taxon>
        <taxon>Metazoa</taxon>
        <taxon>Ecdysozoa</taxon>
        <taxon>Nematoda</taxon>
        <taxon>Chromadorea</taxon>
        <taxon>Rhabditida</taxon>
        <taxon>Rhabditina</taxon>
        <taxon>Rhabditomorpha</taxon>
        <taxon>Rhabditoidea</taxon>
        <taxon>Rhabditidae</taxon>
        <taxon>Peloderinae</taxon>
        <taxon>Caenorhabditis</taxon>
    </lineage>
</organism>